<dbReference type="RefSeq" id="WP_070355859.1">
    <property type="nucleotide sequence ID" value="NZ_MCHX01000087.1"/>
</dbReference>
<dbReference type="Proteomes" id="UP000178953">
    <property type="component" value="Unassembled WGS sequence"/>
</dbReference>
<keyword evidence="2" id="KW-1185">Reference proteome</keyword>
<organism evidence="1 2">
    <name type="scientific">Mycolicibacterium grossiae</name>
    <dbReference type="NCBI Taxonomy" id="1552759"/>
    <lineage>
        <taxon>Bacteria</taxon>
        <taxon>Bacillati</taxon>
        <taxon>Actinomycetota</taxon>
        <taxon>Actinomycetes</taxon>
        <taxon>Mycobacteriales</taxon>
        <taxon>Mycobacteriaceae</taxon>
        <taxon>Mycolicibacterium</taxon>
    </lineage>
</organism>
<evidence type="ECO:0000313" key="2">
    <source>
        <dbReference type="Proteomes" id="UP000178953"/>
    </source>
</evidence>
<comment type="caution">
    <text evidence="1">The sequence shown here is derived from an EMBL/GenBank/DDBJ whole genome shotgun (WGS) entry which is preliminary data.</text>
</comment>
<gene>
    <name evidence="1" type="ORF">BEL07_25560</name>
</gene>
<reference evidence="1 2" key="1">
    <citation type="submission" date="2016-09" db="EMBL/GenBank/DDBJ databases">
        <title>genome sequence of Mycobacterium sp. 739 SCH.</title>
        <authorList>
            <person name="Greninger A.L."/>
            <person name="Qin X."/>
            <person name="Jerome K."/>
            <person name="Vora S."/>
            <person name="Quinn K."/>
        </authorList>
    </citation>
    <scope>NUCLEOTIDE SEQUENCE [LARGE SCALE GENOMIC DNA]</scope>
    <source>
        <strain evidence="1 2">SCH</strain>
    </source>
</reference>
<dbReference type="AlphaFoldDB" id="A0A1E8PXV7"/>
<accession>A0A1E8PXV7</accession>
<name>A0A1E8PXV7_9MYCO</name>
<sequence>MSAVGADGRRYPVRPVREAKYVRCVCGRELKGRAALANHAKKCAQEQARSAAFIARIESGT</sequence>
<proteinExistence type="predicted"/>
<evidence type="ECO:0000313" key="1">
    <source>
        <dbReference type="EMBL" id="OFJ50936.1"/>
    </source>
</evidence>
<protein>
    <submittedName>
        <fullName evidence="1">Uncharacterized protein</fullName>
    </submittedName>
</protein>
<dbReference type="EMBL" id="MCHX01000087">
    <property type="protein sequence ID" value="OFJ50936.1"/>
    <property type="molecule type" value="Genomic_DNA"/>
</dbReference>